<protein>
    <submittedName>
        <fullName evidence="1">Uncharacterized protein</fullName>
    </submittedName>
</protein>
<dbReference type="Proteomes" id="UP000468531">
    <property type="component" value="Unassembled WGS sequence"/>
</dbReference>
<accession>A0A6P1B9H8</accession>
<proteinExistence type="predicted"/>
<evidence type="ECO:0000313" key="1">
    <source>
        <dbReference type="EMBL" id="NEU95019.1"/>
    </source>
</evidence>
<reference evidence="1 2" key="1">
    <citation type="journal article" date="2020" name="Arch. Microbiol.">
        <title>Bradyrhizobium uaiense sp. nov., a new highly efficient cowpea symbiont.</title>
        <authorList>
            <person name="Cabral Michel D."/>
            <person name="Azarias Guimaraes A."/>
            <person name="Martins da Costa E."/>
            <person name="Soares de Carvalho T."/>
            <person name="Balsanelli E."/>
            <person name="Willems A."/>
            <person name="Maltempi de Souza E."/>
            <person name="de Souza Moreira F.M."/>
        </authorList>
    </citation>
    <scope>NUCLEOTIDE SEQUENCE [LARGE SCALE GENOMIC DNA]</scope>
    <source>
        <strain evidence="1 2">UFLA 03-164</strain>
    </source>
</reference>
<name>A0A6P1B9H8_9BRAD</name>
<dbReference type="RefSeq" id="WP_163150837.1">
    <property type="nucleotide sequence ID" value="NZ_VKHP01000008.1"/>
</dbReference>
<dbReference type="AlphaFoldDB" id="A0A6P1B9H8"/>
<keyword evidence="2" id="KW-1185">Reference proteome</keyword>
<comment type="caution">
    <text evidence="1">The sequence shown here is derived from an EMBL/GenBank/DDBJ whole genome shotgun (WGS) entry which is preliminary data.</text>
</comment>
<evidence type="ECO:0000313" key="2">
    <source>
        <dbReference type="Proteomes" id="UP000468531"/>
    </source>
</evidence>
<sequence length="65" mass="6730">MATLDVAISIPSIRSDSFGFGRLHSLPSGGSHSKPRSFAAMTEVTVERVALGGDSRGLAVIEQSA</sequence>
<gene>
    <name evidence="1" type="ORF">FNJ47_04045</name>
</gene>
<organism evidence="1 2">
    <name type="scientific">Bradyrhizobium uaiense</name>
    <dbReference type="NCBI Taxonomy" id="2594946"/>
    <lineage>
        <taxon>Bacteria</taxon>
        <taxon>Pseudomonadati</taxon>
        <taxon>Pseudomonadota</taxon>
        <taxon>Alphaproteobacteria</taxon>
        <taxon>Hyphomicrobiales</taxon>
        <taxon>Nitrobacteraceae</taxon>
        <taxon>Bradyrhizobium</taxon>
    </lineage>
</organism>
<dbReference type="EMBL" id="VKHP01000008">
    <property type="protein sequence ID" value="NEU95019.1"/>
    <property type="molecule type" value="Genomic_DNA"/>
</dbReference>